<dbReference type="PRINTS" id="PR00473">
    <property type="entry name" value="GALCTOKINASE"/>
</dbReference>
<reference evidence="10" key="1">
    <citation type="submission" date="2025-08" db="UniProtKB">
        <authorList>
            <consortium name="RefSeq"/>
        </authorList>
    </citation>
    <scope>IDENTIFICATION</scope>
    <source>
        <tissue evidence="10">Whole Larva</tissue>
    </source>
</reference>
<dbReference type="InterPro" id="IPR019741">
    <property type="entry name" value="Galactokinase_CS"/>
</dbReference>
<keyword evidence="3" id="KW-0547">Nucleotide-binding</keyword>
<dbReference type="Proteomes" id="UP000695000">
    <property type="component" value="Unplaced"/>
</dbReference>
<evidence type="ECO:0000313" key="9">
    <source>
        <dbReference type="Proteomes" id="UP000695000"/>
    </source>
</evidence>
<dbReference type="InterPro" id="IPR036554">
    <property type="entry name" value="GHMP_kinase_C_sf"/>
</dbReference>
<dbReference type="PROSITE" id="PS00627">
    <property type="entry name" value="GHMP_KINASES_ATP"/>
    <property type="match status" value="1"/>
</dbReference>
<comment type="similarity">
    <text evidence="1">Belongs to the GHMP kinase family. GalK subfamily.</text>
</comment>
<dbReference type="Gene3D" id="3.30.70.890">
    <property type="entry name" value="GHMP kinase, C-terminal domain"/>
    <property type="match status" value="1"/>
</dbReference>
<dbReference type="InterPro" id="IPR019539">
    <property type="entry name" value="GalKase_N"/>
</dbReference>
<evidence type="ECO:0000313" key="10">
    <source>
        <dbReference type="RefSeq" id="XP_017772022.1"/>
    </source>
</evidence>
<dbReference type="SUPFAM" id="SSF54211">
    <property type="entry name" value="Ribosomal protein S5 domain 2-like"/>
    <property type="match status" value="1"/>
</dbReference>
<dbReference type="InterPro" id="IPR006204">
    <property type="entry name" value="GHMP_kinase_N_dom"/>
</dbReference>
<dbReference type="InterPro" id="IPR013750">
    <property type="entry name" value="GHMP_kinase_C_dom"/>
</dbReference>
<dbReference type="InterPro" id="IPR014721">
    <property type="entry name" value="Ribsml_uS5_D2-typ_fold_subgr"/>
</dbReference>
<evidence type="ECO:0000256" key="5">
    <source>
        <dbReference type="ARBA" id="ARBA00022840"/>
    </source>
</evidence>
<sequence>MAEQIPSLESLIAAAKSGFREEFDGEDPSAVVFAPGRVNLIGEHTDYNDGFVLPMALPLVTVMVGSRTEGDESIVVTRNEDIKGARRVKIQKKELFTVDRRCEPKWANYVKGVLANYIGETPTFKAVIVSSVPIGGGLSSSAALEVVTYQFLDALNGDKSRSVMPTDKALACQKAEHDYAGMPCGIMDQFISFLGKKDCALLIDCRMMTSKLIPFADDNVVVLVTNSNVKHELTGSEYSTRRKQCEKAALQLKKLSLRDVAVEDVKRLEDVAEEDIVKRARHVVTEIARTKDAADALKVKDFVRFGELMTQSHKSLKDDFEVSCKELDELVDIALSVKGVLGSRMTGGGFGGCTVTLVYRNSVDLLIATIKTEYSGIPTFYVCSPSDGAQIIH</sequence>
<dbReference type="InterPro" id="IPR006203">
    <property type="entry name" value="GHMP_knse_ATP-bd_CS"/>
</dbReference>
<feature type="domain" description="GHMP kinase C-terminal" evidence="7">
    <location>
        <begin position="294"/>
        <end position="374"/>
    </location>
</feature>
<dbReference type="RefSeq" id="XP_017772022.1">
    <property type="nucleotide sequence ID" value="XM_017916533.1"/>
</dbReference>
<dbReference type="InterPro" id="IPR020568">
    <property type="entry name" value="Ribosomal_Su5_D2-typ_SF"/>
</dbReference>
<accession>A0ABM1MBS2</accession>
<dbReference type="Pfam" id="PF08544">
    <property type="entry name" value="GHMP_kinases_C"/>
    <property type="match status" value="1"/>
</dbReference>
<evidence type="ECO:0000256" key="4">
    <source>
        <dbReference type="ARBA" id="ARBA00022777"/>
    </source>
</evidence>
<dbReference type="PIRSF" id="PIRSF000530">
    <property type="entry name" value="Galactokinase"/>
    <property type="match status" value="1"/>
</dbReference>
<dbReference type="Pfam" id="PF00288">
    <property type="entry name" value="GHMP_kinases_N"/>
    <property type="match status" value="1"/>
</dbReference>
<dbReference type="PANTHER" id="PTHR10457">
    <property type="entry name" value="MEVALONATE KINASE/GALACTOKINASE"/>
    <property type="match status" value="1"/>
</dbReference>
<evidence type="ECO:0000259" key="8">
    <source>
        <dbReference type="Pfam" id="PF10509"/>
    </source>
</evidence>
<dbReference type="Pfam" id="PF10509">
    <property type="entry name" value="GalKase_gal_bdg"/>
    <property type="match status" value="1"/>
</dbReference>
<protein>
    <submittedName>
        <fullName evidence="10">Galactokinase-like</fullName>
    </submittedName>
</protein>
<dbReference type="NCBIfam" id="TIGR00131">
    <property type="entry name" value="gal_kin"/>
    <property type="match status" value="1"/>
</dbReference>
<gene>
    <name evidence="10" type="primary">LOC108559298</name>
</gene>
<keyword evidence="2" id="KW-0808">Transferase</keyword>
<evidence type="ECO:0000256" key="2">
    <source>
        <dbReference type="ARBA" id="ARBA00022679"/>
    </source>
</evidence>
<evidence type="ECO:0000259" key="6">
    <source>
        <dbReference type="Pfam" id="PF00288"/>
    </source>
</evidence>
<dbReference type="InterPro" id="IPR006206">
    <property type="entry name" value="Mevalonate/galactokinase"/>
</dbReference>
<dbReference type="GeneID" id="108559298"/>
<name>A0ABM1MBS2_NICVS</name>
<keyword evidence="9" id="KW-1185">Reference proteome</keyword>
<dbReference type="Gene3D" id="3.30.230.10">
    <property type="match status" value="1"/>
</dbReference>
<feature type="domain" description="Galactokinase N-terminal" evidence="8">
    <location>
        <begin position="19"/>
        <end position="67"/>
    </location>
</feature>
<feature type="domain" description="GHMP kinase N-terminal" evidence="6">
    <location>
        <begin position="108"/>
        <end position="196"/>
    </location>
</feature>
<evidence type="ECO:0000256" key="3">
    <source>
        <dbReference type="ARBA" id="ARBA00022741"/>
    </source>
</evidence>
<evidence type="ECO:0000256" key="1">
    <source>
        <dbReference type="ARBA" id="ARBA00006566"/>
    </source>
</evidence>
<evidence type="ECO:0000259" key="7">
    <source>
        <dbReference type="Pfam" id="PF08544"/>
    </source>
</evidence>
<keyword evidence="5" id="KW-0067">ATP-binding</keyword>
<organism evidence="9 10">
    <name type="scientific">Nicrophorus vespilloides</name>
    <name type="common">Boreal carrion beetle</name>
    <dbReference type="NCBI Taxonomy" id="110193"/>
    <lineage>
        <taxon>Eukaryota</taxon>
        <taxon>Metazoa</taxon>
        <taxon>Ecdysozoa</taxon>
        <taxon>Arthropoda</taxon>
        <taxon>Hexapoda</taxon>
        <taxon>Insecta</taxon>
        <taxon>Pterygota</taxon>
        <taxon>Neoptera</taxon>
        <taxon>Endopterygota</taxon>
        <taxon>Coleoptera</taxon>
        <taxon>Polyphaga</taxon>
        <taxon>Staphyliniformia</taxon>
        <taxon>Silphidae</taxon>
        <taxon>Nicrophorinae</taxon>
        <taxon>Nicrophorus</taxon>
    </lineage>
</organism>
<dbReference type="PROSITE" id="PS00106">
    <property type="entry name" value="GALACTOKINASE"/>
    <property type="match status" value="1"/>
</dbReference>
<proteinExistence type="inferred from homology"/>
<dbReference type="PRINTS" id="PR00959">
    <property type="entry name" value="MEVGALKINASE"/>
</dbReference>
<dbReference type="SUPFAM" id="SSF55060">
    <property type="entry name" value="GHMP Kinase, C-terminal domain"/>
    <property type="match status" value="1"/>
</dbReference>
<dbReference type="InterPro" id="IPR000705">
    <property type="entry name" value="Galactokinase"/>
</dbReference>
<dbReference type="PANTHER" id="PTHR10457:SF7">
    <property type="entry name" value="GALACTOKINASE-RELATED"/>
    <property type="match status" value="1"/>
</dbReference>
<keyword evidence="4" id="KW-0418">Kinase</keyword>